<feature type="binding site" evidence="5">
    <location>
        <position position="315"/>
    </location>
    <ligand>
        <name>FAD</name>
        <dbReference type="ChEBI" id="CHEBI:57692"/>
    </ligand>
</feature>
<keyword evidence="1 5" id="KW-0285">Flavoprotein</keyword>
<dbReference type="GO" id="GO:0050660">
    <property type="term" value="F:flavin adenine dinucleotide binding"/>
    <property type="evidence" value="ECO:0007669"/>
    <property type="project" value="UniProtKB-UniRule"/>
</dbReference>
<feature type="binding site" evidence="5">
    <location>
        <position position="64"/>
    </location>
    <ligand>
        <name>FAD</name>
        <dbReference type="ChEBI" id="CHEBI:57692"/>
    </ligand>
</feature>
<evidence type="ECO:0000313" key="8">
    <source>
        <dbReference type="EMBL" id="CAB3793340.1"/>
    </source>
</evidence>
<feature type="region of interest" description="Disordered" evidence="6">
    <location>
        <begin position="1"/>
        <end position="25"/>
    </location>
</feature>
<dbReference type="PRINTS" id="PR00368">
    <property type="entry name" value="FADPNR"/>
</dbReference>
<comment type="subunit">
    <text evidence="5">Homodimer.</text>
</comment>
<dbReference type="InterPro" id="IPR023753">
    <property type="entry name" value="FAD/NAD-binding_dom"/>
</dbReference>
<evidence type="ECO:0000256" key="1">
    <source>
        <dbReference type="ARBA" id="ARBA00022630"/>
    </source>
</evidence>
<dbReference type="InterPro" id="IPR036188">
    <property type="entry name" value="FAD/NAD-bd_sf"/>
</dbReference>
<comment type="caution">
    <text evidence="5">Lacks conserved residue(s) required for the propagation of feature annotation.</text>
</comment>
<sequence length="370" mass="39979">MIAGMEDARNARSDERRDAAMTEKDRDTCALVETTDVLIIGAGPAGLWAMFEAGVIGLRCVALDALDRVGGQCTELYPDKPIYDIPAVPRCSAQDLVDRLLEQCAPFGFPIHLGQRADALERVGERWRVTSREGRIFDTAAVMIAAGNGAFEPQRVALPEAASLEGRSLHYAVRQAERFRGRRVLIAGGGDSALDWALALRGIATHITLLHRRANFRAAPATAAAVKAAEQAGQIDFVVGTLDALHETADVLTGARVKTLEGERELAFDELIALFGLVPDLGPIAGWPLDARAGRIPVDTSNYETALPGVFAIGDIALYDNKQKLILSAFHEGSLALRKAYAYAFPDRQRTHVHSSYDTALQKKLGQPTA</sequence>
<dbReference type="InterPro" id="IPR050097">
    <property type="entry name" value="Ferredoxin-NADP_redctase_2"/>
</dbReference>
<dbReference type="Proteomes" id="UP000494115">
    <property type="component" value="Unassembled WGS sequence"/>
</dbReference>
<comment type="catalytic activity">
    <reaction evidence="5">
        <text>2 reduced [2Fe-2S]-[ferredoxin] + NADP(+) + H(+) = 2 oxidized [2Fe-2S]-[ferredoxin] + NADPH</text>
        <dbReference type="Rhea" id="RHEA:20125"/>
        <dbReference type="Rhea" id="RHEA-COMP:10000"/>
        <dbReference type="Rhea" id="RHEA-COMP:10001"/>
        <dbReference type="ChEBI" id="CHEBI:15378"/>
        <dbReference type="ChEBI" id="CHEBI:33737"/>
        <dbReference type="ChEBI" id="CHEBI:33738"/>
        <dbReference type="ChEBI" id="CHEBI:57783"/>
        <dbReference type="ChEBI" id="CHEBI:58349"/>
        <dbReference type="EC" id="1.18.1.2"/>
    </reaction>
</comment>
<gene>
    <name evidence="8" type="ORF">LMG28138_03511</name>
</gene>
<reference evidence="8 9" key="1">
    <citation type="submission" date="2020-04" db="EMBL/GenBank/DDBJ databases">
        <authorList>
            <person name="De Canck E."/>
        </authorList>
    </citation>
    <scope>NUCLEOTIDE SEQUENCE [LARGE SCALE GENOMIC DNA]</scope>
    <source>
        <strain evidence="8 9">LMG 28138</strain>
    </source>
</reference>
<feature type="binding site" evidence="5">
    <location>
        <position position="356"/>
    </location>
    <ligand>
        <name>FAD</name>
        <dbReference type="ChEBI" id="CHEBI:57692"/>
    </ligand>
</feature>
<keyword evidence="2 5" id="KW-0274">FAD</keyword>
<dbReference type="PRINTS" id="PR00469">
    <property type="entry name" value="PNDRDTASEII"/>
</dbReference>
<comment type="cofactor">
    <cofactor evidence="5">
        <name>FAD</name>
        <dbReference type="ChEBI" id="CHEBI:57692"/>
    </cofactor>
    <text evidence="5">Binds 1 FAD per subunit.</text>
</comment>
<dbReference type="InterPro" id="IPR022890">
    <property type="entry name" value="Fd--NADP_Rdtase_type_2"/>
</dbReference>
<dbReference type="HAMAP" id="MF_01685">
    <property type="entry name" value="FENR2"/>
    <property type="match status" value="1"/>
</dbReference>
<dbReference type="EMBL" id="CADIKM010000017">
    <property type="protein sequence ID" value="CAB3793340.1"/>
    <property type="molecule type" value="Genomic_DNA"/>
</dbReference>
<evidence type="ECO:0000256" key="4">
    <source>
        <dbReference type="ARBA" id="ARBA00023002"/>
    </source>
</evidence>
<keyword evidence="9" id="KW-1185">Reference proteome</keyword>
<feature type="binding site" evidence="5">
    <location>
        <position position="117"/>
    </location>
    <ligand>
        <name>FAD</name>
        <dbReference type="ChEBI" id="CHEBI:57692"/>
    </ligand>
</feature>
<evidence type="ECO:0000256" key="3">
    <source>
        <dbReference type="ARBA" id="ARBA00022857"/>
    </source>
</evidence>
<keyword evidence="4 5" id="KW-0560">Oxidoreductase</keyword>
<organism evidence="8 9">
    <name type="scientific">Pararobbsia alpina</name>
    <dbReference type="NCBI Taxonomy" id="621374"/>
    <lineage>
        <taxon>Bacteria</taxon>
        <taxon>Pseudomonadati</taxon>
        <taxon>Pseudomonadota</taxon>
        <taxon>Betaproteobacteria</taxon>
        <taxon>Burkholderiales</taxon>
        <taxon>Burkholderiaceae</taxon>
        <taxon>Pararobbsia</taxon>
    </lineage>
</organism>
<comment type="similarity">
    <text evidence="5">Belongs to the ferredoxin--NADP reductase type 2 family.</text>
</comment>
<feature type="binding site" evidence="5">
    <location>
        <position position="72"/>
    </location>
    <ligand>
        <name>FAD</name>
        <dbReference type="ChEBI" id="CHEBI:57692"/>
    </ligand>
</feature>
<dbReference type="Gene3D" id="3.50.50.60">
    <property type="entry name" value="FAD/NAD(P)-binding domain"/>
    <property type="match status" value="2"/>
</dbReference>
<dbReference type="AlphaFoldDB" id="A0A6S7BC75"/>
<feature type="domain" description="FAD/NAD(P)-binding" evidence="7">
    <location>
        <begin position="36"/>
        <end position="333"/>
    </location>
</feature>
<dbReference type="GO" id="GO:0004324">
    <property type="term" value="F:ferredoxin-NADP+ reductase activity"/>
    <property type="evidence" value="ECO:0007669"/>
    <property type="project" value="UniProtKB-UniRule"/>
</dbReference>
<evidence type="ECO:0000313" key="9">
    <source>
        <dbReference type="Proteomes" id="UP000494115"/>
    </source>
</evidence>
<dbReference type="Pfam" id="PF07992">
    <property type="entry name" value="Pyr_redox_2"/>
    <property type="match status" value="1"/>
</dbReference>
<evidence type="ECO:0000256" key="5">
    <source>
        <dbReference type="HAMAP-Rule" id="MF_01685"/>
    </source>
</evidence>
<evidence type="ECO:0000256" key="6">
    <source>
        <dbReference type="SAM" id="MobiDB-lite"/>
    </source>
</evidence>
<dbReference type="EC" id="1.18.1.2" evidence="5"/>
<proteinExistence type="inferred from homology"/>
<feature type="binding site" evidence="5">
    <location>
        <position position="151"/>
    </location>
    <ligand>
        <name>FAD</name>
        <dbReference type="ChEBI" id="CHEBI:57692"/>
    </ligand>
</feature>
<evidence type="ECO:0000256" key="2">
    <source>
        <dbReference type="ARBA" id="ARBA00022827"/>
    </source>
</evidence>
<dbReference type="SUPFAM" id="SSF51905">
    <property type="entry name" value="FAD/NAD(P)-binding domain"/>
    <property type="match status" value="1"/>
</dbReference>
<dbReference type="GO" id="GO:0050661">
    <property type="term" value="F:NADP binding"/>
    <property type="evidence" value="ECO:0007669"/>
    <property type="project" value="UniProtKB-UniRule"/>
</dbReference>
<name>A0A6S7BC75_9BURK</name>
<accession>A0A6S7BC75</accession>
<protein>
    <recommendedName>
        <fullName evidence="5">Ferredoxin--NADP reductase</fullName>
        <shortName evidence="5">FNR</shortName>
        <shortName evidence="5">Fd-NADP(+) reductase</shortName>
        <ecNumber evidence="5">1.18.1.2</ecNumber>
    </recommendedName>
</protein>
<feature type="binding site" evidence="5">
    <location>
        <position position="77"/>
    </location>
    <ligand>
        <name>FAD</name>
        <dbReference type="ChEBI" id="CHEBI:57692"/>
    </ligand>
</feature>
<dbReference type="PANTHER" id="PTHR48105">
    <property type="entry name" value="THIOREDOXIN REDUCTASE 1-RELATED-RELATED"/>
    <property type="match status" value="1"/>
</dbReference>
<evidence type="ECO:0000259" key="7">
    <source>
        <dbReference type="Pfam" id="PF07992"/>
    </source>
</evidence>
<keyword evidence="3 5" id="KW-0521">NADP</keyword>